<proteinExistence type="predicted"/>
<sequence>MPKELSNSTVMEPFRDWIKRNSPYKVIADEMKQSRMEEKMWEAYQDEVQTKEEEYEKSQKENYERAMAEYHKRMEEQYKKDMEDYEDLKKEEMMKAENAQKGDNDQKGSEKMDTT</sequence>
<gene>
    <name evidence="2" type="ORF">P280DRAFT_80713</name>
</gene>
<evidence type="ECO:0000313" key="2">
    <source>
        <dbReference type="EMBL" id="KAF2638305.1"/>
    </source>
</evidence>
<reference evidence="2" key="1">
    <citation type="journal article" date="2020" name="Stud. Mycol.">
        <title>101 Dothideomycetes genomes: a test case for predicting lifestyles and emergence of pathogens.</title>
        <authorList>
            <person name="Haridas S."/>
            <person name="Albert R."/>
            <person name="Binder M."/>
            <person name="Bloem J."/>
            <person name="Labutti K."/>
            <person name="Salamov A."/>
            <person name="Andreopoulos B."/>
            <person name="Baker S."/>
            <person name="Barry K."/>
            <person name="Bills G."/>
            <person name="Bluhm B."/>
            <person name="Cannon C."/>
            <person name="Castanera R."/>
            <person name="Culley D."/>
            <person name="Daum C."/>
            <person name="Ezra D."/>
            <person name="Gonzalez J."/>
            <person name="Henrissat B."/>
            <person name="Kuo A."/>
            <person name="Liang C."/>
            <person name="Lipzen A."/>
            <person name="Lutzoni F."/>
            <person name="Magnuson J."/>
            <person name="Mondo S."/>
            <person name="Nolan M."/>
            <person name="Ohm R."/>
            <person name="Pangilinan J."/>
            <person name="Park H.-J."/>
            <person name="Ramirez L."/>
            <person name="Alfaro M."/>
            <person name="Sun H."/>
            <person name="Tritt A."/>
            <person name="Yoshinaga Y."/>
            <person name="Zwiers L.-H."/>
            <person name="Turgeon B."/>
            <person name="Goodwin S."/>
            <person name="Spatafora J."/>
            <person name="Crous P."/>
            <person name="Grigoriev I."/>
        </authorList>
    </citation>
    <scope>NUCLEOTIDE SEQUENCE</scope>
    <source>
        <strain evidence="2">CBS 473.64</strain>
    </source>
</reference>
<feature type="region of interest" description="Disordered" evidence="1">
    <location>
        <begin position="83"/>
        <end position="115"/>
    </location>
</feature>
<keyword evidence="3" id="KW-1185">Reference proteome</keyword>
<dbReference type="AlphaFoldDB" id="A0A6A6RT52"/>
<protein>
    <submittedName>
        <fullName evidence="2">Uncharacterized protein</fullName>
    </submittedName>
</protein>
<evidence type="ECO:0000256" key="1">
    <source>
        <dbReference type="SAM" id="MobiDB-lite"/>
    </source>
</evidence>
<dbReference type="Proteomes" id="UP000799753">
    <property type="component" value="Unassembled WGS sequence"/>
</dbReference>
<name>A0A6A6RT52_9PLEO</name>
<accession>A0A6A6RT52</accession>
<dbReference type="EMBL" id="MU006790">
    <property type="protein sequence ID" value="KAF2638305.1"/>
    <property type="molecule type" value="Genomic_DNA"/>
</dbReference>
<evidence type="ECO:0000313" key="3">
    <source>
        <dbReference type="Proteomes" id="UP000799753"/>
    </source>
</evidence>
<organism evidence="2 3">
    <name type="scientific">Massarina eburnea CBS 473.64</name>
    <dbReference type="NCBI Taxonomy" id="1395130"/>
    <lineage>
        <taxon>Eukaryota</taxon>
        <taxon>Fungi</taxon>
        <taxon>Dikarya</taxon>
        <taxon>Ascomycota</taxon>
        <taxon>Pezizomycotina</taxon>
        <taxon>Dothideomycetes</taxon>
        <taxon>Pleosporomycetidae</taxon>
        <taxon>Pleosporales</taxon>
        <taxon>Massarineae</taxon>
        <taxon>Massarinaceae</taxon>
        <taxon>Massarina</taxon>
    </lineage>
</organism>